<dbReference type="RefSeq" id="WP_110075558.1">
    <property type="nucleotide sequence ID" value="NZ_QGTT01000004.1"/>
</dbReference>
<accession>A0A317Q9C1</accession>
<dbReference type="OrthoDB" id="9773293at2"/>
<dbReference type="InterPro" id="IPR000073">
    <property type="entry name" value="AB_hydrolase_1"/>
</dbReference>
<dbReference type="PANTHER" id="PTHR43798">
    <property type="entry name" value="MONOACYLGLYCEROL LIPASE"/>
    <property type="match status" value="1"/>
</dbReference>
<proteinExistence type="predicted"/>
<dbReference type="InterPro" id="IPR050266">
    <property type="entry name" value="AB_hydrolase_sf"/>
</dbReference>
<dbReference type="SUPFAM" id="SSF53474">
    <property type="entry name" value="alpha/beta-Hydrolases"/>
    <property type="match status" value="1"/>
</dbReference>
<dbReference type="GO" id="GO:0003824">
    <property type="term" value="F:catalytic activity"/>
    <property type="evidence" value="ECO:0007669"/>
    <property type="project" value="InterPro"/>
</dbReference>
<protein>
    <submittedName>
        <fullName evidence="2">Pimeloyl-ACP methyl ester carboxylesterase</fullName>
    </submittedName>
</protein>
<reference evidence="2 3" key="1">
    <citation type="submission" date="2018-05" db="EMBL/GenBank/DDBJ databases">
        <title>Freshwater and sediment microbial communities from various areas in North America, analyzing microbe dynamics in response to fracking.</title>
        <authorList>
            <person name="Lamendella R."/>
        </authorList>
    </citation>
    <scope>NUCLEOTIDE SEQUENCE [LARGE SCALE GENOMIC DNA]</scope>
    <source>
        <strain evidence="2 3">125B1</strain>
    </source>
</reference>
<sequence>MKKIIPALILLLGVTWLATQSPSVGLWVYDQTAKLEAQWYGFSKRTVKLDELELVLYERQAEVAAGEQAPTLVLLHGYTASKELWLRFANHLDAGYRVLIPDLAGHGETGYHPEWSYRATAQADRIAALLQALQIDQAIVAGNSMGGMIAAHFALQYPAQTQALIVLDPAGVTPPQLSETEALFAAGQSPFEIANIGQFMRFYHLTMAQPPFAPEFVLRGVAERYIERRDAYAHIAQDFRLHDSLDERLPQISAPTLIIWGERDRILSASAAPLWQQGIAASELLLLPEIGHMPMVEQPAITAAQVEAFLARRL</sequence>
<dbReference type="AlphaFoldDB" id="A0A317Q9C1"/>
<feature type="domain" description="AB hydrolase-1" evidence="1">
    <location>
        <begin position="70"/>
        <end position="298"/>
    </location>
</feature>
<evidence type="ECO:0000259" key="1">
    <source>
        <dbReference type="Pfam" id="PF00561"/>
    </source>
</evidence>
<dbReference type="PANTHER" id="PTHR43798:SF33">
    <property type="entry name" value="HYDROLASE, PUTATIVE (AFU_ORTHOLOGUE AFUA_2G14860)-RELATED"/>
    <property type="match status" value="1"/>
</dbReference>
<dbReference type="InterPro" id="IPR029058">
    <property type="entry name" value="AB_hydrolase_fold"/>
</dbReference>
<evidence type="ECO:0000313" key="2">
    <source>
        <dbReference type="EMBL" id="PWW14181.1"/>
    </source>
</evidence>
<evidence type="ECO:0000313" key="3">
    <source>
        <dbReference type="Proteomes" id="UP000246964"/>
    </source>
</evidence>
<comment type="caution">
    <text evidence="2">The sequence shown here is derived from an EMBL/GenBank/DDBJ whole genome shotgun (WGS) entry which is preliminary data.</text>
</comment>
<dbReference type="GO" id="GO:0016020">
    <property type="term" value="C:membrane"/>
    <property type="evidence" value="ECO:0007669"/>
    <property type="project" value="TreeGrafter"/>
</dbReference>
<dbReference type="PRINTS" id="PR00111">
    <property type="entry name" value="ABHYDROLASE"/>
</dbReference>
<name>A0A317Q9C1_9GAMM</name>
<organism evidence="2 3">
    <name type="scientific">Pseudidiomarina maritima</name>
    <dbReference type="NCBI Taxonomy" id="519453"/>
    <lineage>
        <taxon>Bacteria</taxon>
        <taxon>Pseudomonadati</taxon>
        <taxon>Pseudomonadota</taxon>
        <taxon>Gammaproteobacteria</taxon>
        <taxon>Alteromonadales</taxon>
        <taxon>Idiomarinaceae</taxon>
        <taxon>Pseudidiomarina</taxon>
    </lineage>
</organism>
<dbReference type="Pfam" id="PF00561">
    <property type="entry name" value="Abhydrolase_1"/>
    <property type="match status" value="1"/>
</dbReference>
<keyword evidence="3" id="KW-1185">Reference proteome</keyword>
<dbReference type="Gene3D" id="3.40.50.1820">
    <property type="entry name" value="alpha/beta hydrolase"/>
    <property type="match status" value="1"/>
</dbReference>
<dbReference type="Proteomes" id="UP000246964">
    <property type="component" value="Unassembled WGS sequence"/>
</dbReference>
<dbReference type="InterPro" id="IPR000639">
    <property type="entry name" value="Epox_hydrolase-like"/>
</dbReference>
<dbReference type="EMBL" id="QGTT01000004">
    <property type="protein sequence ID" value="PWW14181.1"/>
    <property type="molecule type" value="Genomic_DNA"/>
</dbReference>
<gene>
    <name evidence="2" type="ORF">DET45_104120</name>
</gene>
<dbReference type="PRINTS" id="PR00412">
    <property type="entry name" value="EPOXHYDRLASE"/>
</dbReference>